<reference evidence="1 2" key="1">
    <citation type="submission" date="2024-11" db="EMBL/GenBank/DDBJ databases">
        <title>A near-complete genome assembly of Cinchona calisaya.</title>
        <authorList>
            <person name="Lian D.C."/>
            <person name="Zhao X.W."/>
            <person name="Wei L."/>
        </authorList>
    </citation>
    <scope>NUCLEOTIDE SEQUENCE [LARGE SCALE GENOMIC DNA]</scope>
    <source>
        <tissue evidence="1">Nenye</tissue>
    </source>
</reference>
<proteinExistence type="predicted"/>
<sequence length="104" mass="12000">MPFVSFCVVGFICLAKFAPLWLLLCNFCAFYYNSRAESLLCKRPDFCFSEIGYLLFSVLYRQWWSRGHFLCLSTSNIQVQFLIFGIVGCNRNLVIGKVVLFGQT</sequence>
<evidence type="ECO:0008006" key="3">
    <source>
        <dbReference type="Google" id="ProtNLM"/>
    </source>
</evidence>
<organism evidence="1 2">
    <name type="scientific">Cinchona calisaya</name>
    <dbReference type="NCBI Taxonomy" id="153742"/>
    <lineage>
        <taxon>Eukaryota</taxon>
        <taxon>Viridiplantae</taxon>
        <taxon>Streptophyta</taxon>
        <taxon>Embryophyta</taxon>
        <taxon>Tracheophyta</taxon>
        <taxon>Spermatophyta</taxon>
        <taxon>Magnoliopsida</taxon>
        <taxon>eudicotyledons</taxon>
        <taxon>Gunneridae</taxon>
        <taxon>Pentapetalae</taxon>
        <taxon>asterids</taxon>
        <taxon>lamiids</taxon>
        <taxon>Gentianales</taxon>
        <taxon>Rubiaceae</taxon>
        <taxon>Cinchonoideae</taxon>
        <taxon>Cinchoneae</taxon>
        <taxon>Cinchona</taxon>
    </lineage>
</organism>
<dbReference type="AlphaFoldDB" id="A0ABD2YLK4"/>
<evidence type="ECO:0000313" key="1">
    <source>
        <dbReference type="EMBL" id="KAL3508274.1"/>
    </source>
</evidence>
<protein>
    <recommendedName>
        <fullName evidence="3">Secreted protein</fullName>
    </recommendedName>
</protein>
<dbReference type="Proteomes" id="UP001630127">
    <property type="component" value="Unassembled WGS sequence"/>
</dbReference>
<gene>
    <name evidence="1" type="ORF">ACH5RR_027675</name>
</gene>
<evidence type="ECO:0000313" key="2">
    <source>
        <dbReference type="Proteomes" id="UP001630127"/>
    </source>
</evidence>
<keyword evidence="2" id="KW-1185">Reference proteome</keyword>
<name>A0ABD2YLK4_9GENT</name>
<comment type="caution">
    <text evidence="1">The sequence shown here is derived from an EMBL/GenBank/DDBJ whole genome shotgun (WGS) entry which is preliminary data.</text>
</comment>
<accession>A0ABD2YLK4</accession>
<dbReference type="EMBL" id="JBJUIK010000012">
    <property type="protein sequence ID" value="KAL3508274.1"/>
    <property type="molecule type" value="Genomic_DNA"/>
</dbReference>